<dbReference type="Pfam" id="PF13522">
    <property type="entry name" value="GATase_6"/>
    <property type="match status" value="1"/>
</dbReference>
<proteinExistence type="predicted"/>
<name>A0A7M1RX44_9CAUD</name>
<dbReference type="EMBL" id="MT774385">
    <property type="protein sequence ID" value="QOR59007.1"/>
    <property type="molecule type" value="Genomic_DNA"/>
</dbReference>
<organism evidence="2 3">
    <name type="scientific">uncultured phage cr108_1</name>
    <dbReference type="NCBI Taxonomy" id="2772069"/>
    <lineage>
        <taxon>Viruses</taxon>
        <taxon>Duplodnaviria</taxon>
        <taxon>Heunggongvirae</taxon>
        <taxon>Uroviricota</taxon>
        <taxon>Caudoviricetes</taxon>
        <taxon>Crassvirales</taxon>
        <taxon>Steigviridae</taxon>
        <taxon>Asinivirinae</taxon>
        <taxon>Pipoluvirus</taxon>
        <taxon>Pipoluvirus rarus</taxon>
    </lineage>
</organism>
<dbReference type="Gene3D" id="3.60.20.10">
    <property type="entry name" value="Glutamine Phosphoribosylpyrophosphate, subunit 1, domain 1"/>
    <property type="match status" value="1"/>
</dbReference>
<dbReference type="InterPro" id="IPR017932">
    <property type="entry name" value="GATase_2_dom"/>
</dbReference>
<dbReference type="Proteomes" id="UP000594030">
    <property type="component" value="Segment"/>
</dbReference>
<dbReference type="GO" id="GO:0016740">
    <property type="term" value="F:transferase activity"/>
    <property type="evidence" value="ECO:0007669"/>
    <property type="project" value="UniProtKB-KW"/>
</dbReference>
<dbReference type="GeneID" id="65129499"/>
<feature type="domain" description="Glutamine amidotransferase type-2" evidence="1">
    <location>
        <begin position="2"/>
        <end position="236"/>
    </location>
</feature>
<evidence type="ECO:0000313" key="2">
    <source>
        <dbReference type="EMBL" id="QOR59007.1"/>
    </source>
</evidence>
<dbReference type="KEGG" id="vg:65129499"/>
<keyword evidence="2" id="KW-0808">Transferase</keyword>
<keyword evidence="2" id="KW-0315">Glutamine amidotransferase</keyword>
<sequence>MCGIFGFAGKLGNHEFNVLKFAMLGAVNDIRGGDSAGAFIDGECEYGIGDEKLFANFATKNKFLKDYKGVSVQHALGHCRKASVGAKTIREAQPVCVPNEEGDRTDLVMVHNGTLLNHDELKDKYLAKVPDYFTDSQIFANVVYYHGFKVLEEYEGAGAFAFIDYRKKIPTTYLFKGESPYYRSSISSTEERPLFWARTEEGIWFSSIKDVLDLVLLGETPVEKVPGNTLIIIQNGKVVSTRKYDRSKRFQVSYGKSTYYESGYSSSYGYEKAYQAVTEKKATKEEEEPWFKVGDTKTFAATKLLANESEIRYDYANSNKVIFKDDGRYYRGRILMSGKYKISEYGFENTYTSMGTDIVARPKTFYFYEGFLMKDALCMHIARRIKELAGDKFEYSMLRKLTMTCFYDPDLKKFTTRKGKPFTGNYPVYFTLTNRVYKIQRGEIYQYTESYDPNSSMIWKSYSPQYDGDDVANKFKGLIEKSAMKILQSYNI</sequence>
<protein>
    <submittedName>
        <fullName evidence="2">Glutamine amidotransferase</fullName>
    </submittedName>
</protein>
<evidence type="ECO:0000313" key="3">
    <source>
        <dbReference type="Proteomes" id="UP000594030"/>
    </source>
</evidence>
<keyword evidence="3" id="KW-1185">Reference proteome</keyword>
<dbReference type="SUPFAM" id="SSF56235">
    <property type="entry name" value="N-terminal nucleophile aminohydrolases (Ntn hydrolases)"/>
    <property type="match status" value="1"/>
</dbReference>
<reference evidence="2 3" key="1">
    <citation type="submission" date="2020-07" db="EMBL/GenBank/DDBJ databases">
        <title>Taxonomic proposal: Crassvirales, a new order of highly abundant and diverse bacterial viruses.</title>
        <authorList>
            <person name="Shkoporov A.N."/>
            <person name="Stockdale S.R."/>
            <person name="Guerin E."/>
            <person name="Ross R.P."/>
            <person name="Hill C."/>
        </authorList>
    </citation>
    <scope>NUCLEOTIDE SEQUENCE [LARGE SCALE GENOMIC DNA]</scope>
</reference>
<dbReference type="CDD" id="cd00352">
    <property type="entry name" value="Gn_AT_II"/>
    <property type="match status" value="1"/>
</dbReference>
<dbReference type="InterPro" id="IPR029055">
    <property type="entry name" value="Ntn_hydrolases_N"/>
</dbReference>
<dbReference type="PROSITE" id="PS51278">
    <property type="entry name" value="GATASE_TYPE_2"/>
    <property type="match status" value="1"/>
</dbReference>
<accession>A0A7M1RX44</accession>
<evidence type="ECO:0000259" key="1">
    <source>
        <dbReference type="PROSITE" id="PS51278"/>
    </source>
</evidence>
<dbReference type="RefSeq" id="YP_010111165.1">
    <property type="nucleotide sequence ID" value="NC_055878.1"/>
</dbReference>